<evidence type="ECO:0000313" key="3">
    <source>
        <dbReference type="EMBL" id="EDA8246304.1"/>
    </source>
</evidence>
<dbReference type="AlphaFoldDB" id="A0A5I3ENT7"/>
<protein>
    <submittedName>
        <fullName evidence="2">DUF4406 domain-containing protein</fullName>
    </submittedName>
</protein>
<dbReference type="RefSeq" id="WP_079957145.1">
    <property type="nucleotide sequence ID" value="NZ_CBDHOD010000002.1"/>
</dbReference>
<sequence>MSVIYIAGPMTGKPNFNRKKFIETATLLWAEGHAVLNPAILPDGLTYGQYIKISKAMLECADTIYLLEGWRDSAGATAEHALAKKLGLKISTPESRKGGGVMILKPLGTPGKCPAHCRPWTPENDELLINLYPSMTNQQIATVMGRSVSAIGYRVRFLRNAGRLSYKQTKLTPEQRRFIRDNRHKMTVDEVAAAIGIPRYAVDYNIRAMNISYRKYGDEHPLKKYSDGDVELIRQLRDEYNLTFTEIGEKFDLSRQVCRYLYTRRMTAIDAIAREYLPR</sequence>
<accession>A0A5I3ENT7</accession>
<dbReference type="EMBL" id="AAHRBT010000032">
    <property type="protein sequence ID" value="EBZ4208012.1"/>
    <property type="molecule type" value="Genomic_DNA"/>
</dbReference>
<dbReference type="EMBL" id="AALLJB010000044">
    <property type="protein sequence ID" value="EDA8246304.1"/>
    <property type="molecule type" value="Genomic_DNA"/>
</dbReference>
<dbReference type="InterPro" id="IPR025518">
    <property type="entry name" value="DUF4406"/>
</dbReference>
<dbReference type="Gene3D" id="3.40.50.10400">
    <property type="entry name" value="Hypothetical protein PA1492"/>
    <property type="match status" value="1"/>
</dbReference>
<dbReference type="Pfam" id="PF14359">
    <property type="entry name" value="DUF4406"/>
    <property type="match status" value="1"/>
</dbReference>
<dbReference type="EMBL" id="AAHISR010000033">
    <property type="protein sequence ID" value="EBW5673794.1"/>
    <property type="molecule type" value="Genomic_DNA"/>
</dbReference>
<evidence type="ECO:0000313" key="1">
    <source>
        <dbReference type="EMBL" id="EBW5673794.1"/>
    </source>
</evidence>
<gene>
    <name evidence="3" type="ORF">A4I94_17985</name>
    <name evidence="1" type="ORF">DPY77_21775</name>
    <name evidence="2" type="ORF">EBC19_21965</name>
</gene>
<organism evidence="2">
    <name type="scientific">Salmonella enterica subsp. enterica serovar London</name>
    <dbReference type="NCBI Taxonomy" id="149390"/>
    <lineage>
        <taxon>Bacteria</taxon>
        <taxon>Pseudomonadati</taxon>
        <taxon>Pseudomonadota</taxon>
        <taxon>Gammaproteobacteria</taxon>
        <taxon>Enterobacterales</taxon>
        <taxon>Enterobacteriaceae</taxon>
        <taxon>Salmonella</taxon>
    </lineage>
</organism>
<comment type="caution">
    <text evidence="2">The sequence shown here is derived from an EMBL/GenBank/DDBJ whole genome shotgun (WGS) entry which is preliminary data.</text>
</comment>
<evidence type="ECO:0000313" key="2">
    <source>
        <dbReference type="EMBL" id="EBZ4208012.1"/>
    </source>
</evidence>
<proteinExistence type="predicted"/>
<name>A0A5I3ENT7_SALET</name>
<dbReference type="SUPFAM" id="SSF52309">
    <property type="entry name" value="N-(deoxy)ribosyltransferase-like"/>
    <property type="match status" value="1"/>
</dbReference>
<reference evidence="2" key="1">
    <citation type="submission" date="2018-10" db="EMBL/GenBank/DDBJ databases">
        <authorList>
            <person name="Ashton P.M."/>
            <person name="Dallman T."/>
            <person name="Nair S."/>
            <person name="De Pinna E."/>
            <person name="Peters T."/>
            <person name="Grant K."/>
        </authorList>
    </citation>
    <scope>NUCLEOTIDE SEQUENCE</scope>
    <source>
        <strain evidence="3">186598</strain>
        <strain evidence="1">196404</strain>
        <strain evidence="2">623457</strain>
    </source>
</reference>